<accession>A0A0Q2XY42</accession>
<dbReference type="Proteomes" id="UP000051221">
    <property type="component" value="Unassembled WGS sequence"/>
</dbReference>
<name>A0A0Q2XY42_VIBFU</name>
<gene>
    <name evidence="1" type="ORF">AMR76_12880</name>
</gene>
<dbReference type="EMBL" id="LKHS01000010">
    <property type="protein sequence ID" value="KQH85396.1"/>
    <property type="molecule type" value="Genomic_DNA"/>
</dbReference>
<dbReference type="AlphaFoldDB" id="A0A0Q2XY42"/>
<proteinExistence type="predicted"/>
<sequence>MKIECPHCQTDNDIEFAENIACKECKKNFKGFKFSKRKLISASTALLVGAIGGYKVNSALDEDRYPLEVEYAIVDTCINSAKNMVSVSRYESKRETCLCALAETEKSVRYSDYKSDQQMFLSQFKLNAKGCS</sequence>
<evidence type="ECO:0000313" key="1">
    <source>
        <dbReference type="EMBL" id="KQH85396.1"/>
    </source>
</evidence>
<reference evidence="1 2" key="1">
    <citation type="submission" date="2015-08" db="EMBL/GenBank/DDBJ databases">
        <title>Antibacterial properties of a collection of Vibrionaceae strains.</title>
        <authorList>
            <person name="Giubergia S."/>
        </authorList>
    </citation>
    <scope>NUCLEOTIDE SEQUENCE [LARGE SCALE GENOMIC DNA]</scope>
    <source>
        <strain evidence="1 2">S0821</strain>
    </source>
</reference>
<organism evidence="1 2">
    <name type="scientific">Vibrio furnissii</name>
    <dbReference type="NCBI Taxonomy" id="29494"/>
    <lineage>
        <taxon>Bacteria</taxon>
        <taxon>Pseudomonadati</taxon>
        <taxon>Pseudomonadota</taxon>
        <taxon>Gammaproteobacteria</taxon>
        <taxon>Vibrionales</taxon>
        <taxon>Vibrionaceae</taxon>
        <taxon>Vibrio</taxon>
    </lineage>
</organism>
<protein>
    <submittedName>
        <fullName evidence="1">Uncharacterized protein</fullName>
    </submittedName>
</protein>
<evidence type="ECO:0000313" key="2">
    <source>
        <dbReference type="Proteomes" id="UP000051221"/>
    </source>
</evidence>
<keyword evidence="2" id="KW-1185">Reference proteome</keyword>
<comment type="caution">
    <text evidence="1">The sequence shown here is derived from an EMBL/GenBank/DDBJ whole genome shotgun (WGS) entry which is preliminary data.</text>
</comment>
<dbReference type="RefSeq" id="WP_055466311.1">
    <property type="nucleotide sequence ID" value="NZ_JAKNPY010000207.1"/>
</dbReference>
<dbReference type="InParanoid" id="A0A0Q2XY42"/>